<proteinExistence type="predicted"/>
<dbReference type="Gene3D" id="3.30.420.240">
    <property type="match status" value="1"/>
</dbReference>
<reference evidence="1 2" key="1">
    <citation type="submission" date="2018-01" db="EMBL/GenBank/DDBJ databases">
        <title>G. obscuriglobus.</title>
        <authorList>
            <person name="Franke J."/>
            <person name="Blomberg W."/>
            <person name="Selmecki A."/>
        </authorList>
    </citation>
    <scope>NUCLEOTIDE SEQUENCE [LARGE SCALE GENOMIC DNA]</scope>
    <source>
        <strain evidence="1 2">DSM 5831</strain>
    </source>
</reference>
<organism evidence="1 2">
    <name type="scientific">Gemmata obscuriglobus</name>
    <dbReference type="NCBI Taxonomy" id="114"/>
    <lineage>
        <taxon>Bacteria</taxon>
        <taxon>Pseudomonadati</taxon>
        <taxon>Planctomycetota</taxon>
        <taxon>Planctomycetia</taxon>
        <taxon>Gemmatales</taxon>
        <taxon>Gemmataceae</taxon>
        <taxon>Gemmata</taxon>
    </lineage>
</organism>
<dbReference type="Proteomes" id="UP000245802">
    <property type="component" value="Chromosome"/>
</dbReference>
<dbReference type="RefSeq" id="WP_010047117.1">
    <property type="nucleotide sequence ID" value="NZ_CP025958.1"/>
</dbReference>
<gene>
    <name evidence="1" type="ORF">C1280_01885</name>
</gene>
<evidence type="ECO:0008006" key="3">
    <source>
        <dbReference type="Google" id="ProtNLM"/>
    </source>
</evidence>
<dbReference type="EMBL" id="CP025958">
    <property type="protein sequence ID" value="AWM35883.1"/>
    <property type="molecule type" value="Genomic_DNA"/>
</dbReference>
<dbReference type="OrthoDB" id="129382at2"/>
<protein>
    <recommendedName>
        <fullName evidence="3">Terminase large subunit gp17-like C-terminal domain-containing protein</fullName>
    </recommendedName>
</protein>
<sequence length="243" mass="26266">MGVNPEKLFSGLDLGKAADFSVLATVGRRKLDKPVAKRRFSYSVRWLQSWDLGTRYTATRPGERSVIGDVKALYEQPALTWTTLAADYTGVGMAVIEQVMAARVKARLHPVCITAGHSISTPDETKDRSWHVPKKELVSTLVVLLENELLKWQAPNTRGALPLIGRFEKELQAFREHVTKSKNVTFGAEQSQHDDIVMAVALCCWLAEHSGGGDAAGIGVPDERDASAIGGAPAGVFASGNGL</sequence>
<accession>A0A2Z3GPZ4</accession>
<keyword evidence="2" id="KW-1185">Reference proteome</keyword>
<evidence type="ECO:0000313" key="2">
    <source>
        <dbReference type="Proteomes" id="UP000245802"/>
    </source>
</evidence>
<name>A0A2Z3GPZ4_9BACT</name>
<dbReference type="KEGG" id="gog:C1280_01885"/>
<dbReference type="AlphaFoldDB" id="A0A2Z3GPZ4"/>
<evidence type="ECO:0000313" key="1">
    <source>
        <dbReference type="EMBL" id="AWM35883.1"/>
    </source>
</evidence>